<evidence type="ECO:0000313" key="4">
    <source>
        <dbReference type="Proteomes" id="UP000295212"/>
    </source>
</evidence>
<dbReference type="Pfam" id="PF20434">
    <property type="entry name" value="BD-FAE"/>
    <property type="match status" value="1"/>
</dbReference>
<reference evidence="3 4" key="1">
    <citation type="submission" date="2019-03" db="EMBL/GenBank/DDBJ databases">
        <title>Genomic Encyclopedia of Type Strains, Phase III (KMG-III): the genomes of soil and plant-associated and newly described type strains.</title>
        <authorList>
            <person name="Whitman W."/>
        </authorList>
    </citation>
    <scope>NUCLEOTIDE SEQUENCE [LARGE SCALE GENOMIC DNA]</scope>
    <source>
        <strain evidence="3 4">CECT 5797</strain>
    </source>
</reference>
<protein>
    <submittedName>
        <fullName evidence="3">Arylformamidase</fullName>
    </submittedName>
</protein>
<proteinExistence type="predicted"/>
<accession>A0A4R6ZDU0</accession>
<name>A0A4R6ZDU0_9GAMM</name>
<dbReference type="InterPro" id="IPR029058">
    <property type="entry name" value="AB_hydrolase_fold"/>
</dbReference>
<dbReference type="PANTHER" id="PTHR48081:SF33">
    <property type="entry name" value="KYNURENINE FORMAMIDASE"/>
    <property type="match status" value="1"/>
</dbReference>
<dbReference type="Proteomes" id="UP000295212">
    <property type="component" value="Unassembled WGS sequence"/>
</dbReference>
<dbReference type="EMBL" id="SNZJ01000026">
    <property type="protein sequence ID" value="TDR50321.1"/>
    <property type="molecule type" value="Genomic_DNA"/>
</dbReference>
<feature type="domain" description="BD-FAE-like" evidence="2">
    <location>
        <begin position="80"/>
        <end position="173"/>
    </location>
</feature>
<dbReference type="RefSeq" id="WP_133637686.1">
    <property type="nucleotide sequence ID" value="NZ_SNZJ01000026.1"/>
</dbReference>
<organism evidence="3 4">
    <name type="scientific">Halomonas ventosae</name>
    <dbReference type="NCBI Taxonomy" id="229007"/>
    <lineage>
        <taxon>Bacteria</taxon>
        <taxon>Pseudomonadati</taxon>
        <taxon>Pseudomonadota</taxon>
        <taxon>Gammaproteobacteria</taxon>
        <taxon>Oceanospirillales</taxon>
        <taxon>Halomonadaceae</taxon>
        <taxon>Halomonas</taxon>
    </lineage>
</organism>
<evidence type="ECO:0000256" key="1">
    <source>
        <dbReference type="ARBA" id="ARBA00022801"/>
    </source>
</evidence>
<dbReference type="AlphaFoldDB" id="A0A4R6ZDU0"/>
<gene>
    <name evidence="3" type="ORF">DFP85_1261</name>
</gene>
<sequence length="303" mass="33226">MLYRDLATQEAIDRAYDPMRGRDPAVLLADWHDRSAASRQRHRVTRDLPYGPTLAECLDLYHAEGRGEGRAEERAEGGEEGKPVPCHLFFHGGYWRSLSHKEFGFVVDGLVASGITVAVVNYALCPAVAFGEVVRQARAALAWVYQHAGALGVDPRQISVSGHSAGGHLCAMLLATDWEGDYGLPDDLIKGTLCVSGLYDLGPFPWSWLQPKLQLTGRDVSDYSPVRQPCRAPAGVQLVAGGEESSEFARQMQAYAKHLRGQGIGVESAVLEGDDHFSLLEHYRPGGRFVEGITAFHPQGYRR</sequence>
<dbReference type="InterPro" id="IPR049492">
    <property type="entry name" value="BD-FAE-like_dom"/>
</dbReference>
<dbReference type="Gene3D" id="3.40.50.1820">
    <property type="entry name" value="alpha/beta hydrolase"/>
    <property type="match status" value="1"/>
</dbReference>
<dbReference type="OrthoDB" id="9771666at2"/>
<keyword evidence="1" id="KW-0378">Hydrolase</keyword>
<evidence type="ECO:0000313" key="3">
    <source>
        <dbReference type="EMBL" id="TDR50321.1"/>
    </source>
</evidence>
<dbReference type="GO" id="GO:0016787">
    <property type="term" value="F:hydrolase activity"/>
    <property type="evidence" value="ECO:0007669"/>
    <property type="project" value="UniProtKB-KW"/>
</dbReference>
<comment type="caution">
    <text evidence="3">The sequence shown here is derived from an EMBL/GenBank/DDBJ whole genome shotgun (WGS) entry which is preliminary data.</text>
</comment>
<dbReference type="PANTHER" id="PTHR48081">
    <property type="entry name" value="AB HYDROLASE SUPERFAMILY PROTEIN C4A8.06C"/>
    <property type="match status" value="1"/>
</dbReference>
<dbReference type="InterPro" id="IPR050300">
    <property type="entry name" value="GDXG_lipolytic_enzyme"/>
</dbReference>
<dbReference type="SUPFAM" id="SSF53474">
    <property type="entry name" value="alpha/beta-Hydrolases"/>
    <property type="match status" value="1"/>
</dbReference>
<evidence type="ECO:0000259" key="2">
    <source>
        <dbReference type="Pfam" id="PF20434"/>
    </source>
</evidence>